<dbReference type="InterPro" id="IPR016163">
    <property type="entry name" value="Ald_DH_C"/>
</dbReference>
<evidence type="ECO:0000313" key="5">
    <source>
        <dbReference type="EMBL" id="SUZ69156.1"/>
    </source>
</evidence>
<dbReference type="EC" id="1.2.1.27" evidence="1"/>
<evidence type="ECO:0000256" key="1">
    <source>
        <dbReference type="ARBA" id="ARBA00013048"/>
    </source>
</evidence>
<dbReference type="GO" id="GO:0006574">
    <property type="term" value="P:L-valine catabolic process"/>
    <property type="evidence" value="ECO:0007669"/>
    <property type="project" value="TreeGrafter"/>
</dbReference>
<dbReference type="InterPro" id="IPR016161">
    <property type="entry name" value="Ald_DH/histidinol_DH"/>
</dbReference>
<evidence type="ECO:0000256" key="2">
    <source>
        <dbReference type="ARBA" id="ARBA00023002"/>
    </source>
</evidence>
<dbReference type="EMBL" id="UINC01001053">
    <property type="protein sequence ID" value="SUZ69156.1"/>
    <property type="molecule type" value="Genomic_DNA"/>
</dbReference>
<protein>
    <recommendedName>
        <fullName evidence="1">methylmalonate-semialdehyde dehydrogenase (CoA acylating)</fullName>
        <ecNumber evidence="1">1.2.1.27</ecNumber>
    </recommendedName>
</protein>
<reference evidence="5" key="1">
    <citation type="submission" date="2018-05" db="EMBL/GenBank/DDBJ databases">
        <authorList>
            <person name="Lanie J.A."/>
            <person name="Ng W.-L."/>
            <person name="Kazmierczak K.M."/>
            <person name="Andrzejewski T.M."/>
            <person name="Davidsen T.M."/>
            <person name="Wayne K.J."/>
            <person name="Tettelin H."/>
            <person name="Glass J.I."/>
            <person name="Rusch D."/>
            <person name="Podicherti R."/>
            <person name="Tsui H.-C.T."/>
            <person name="Winkler M.E."/>
        </authorList>
    </citation>
    <scope>NUCLEOTIDE SEQUENCE</scope>
</reference>
<dbReference type="Gene3D" id="3.40.605.10">
    <property type="entry name" value="Aldehyde Dehydrogenase, Chain A, domain 1"/>
    <property type="match status" value="1"/>
</dbReference>
<dbReference type="FunFam" id="3.40.605.10:FF:000003">
    <property type="entry name" value="Methylmalonate-semialdehyde dehydrogenase [acylating]"/>
    <property type="match status" value="1"/>
</dbReference>
<name>A0A381PQ38_9ZZZZ</name>
<organism evidence="5">
    <name type="scientific">marine metagenome</name>
    <dbReference type="NCBI Taxonomy" id="408172"/>
    <lineage>
        <taxon>unclassified sequences</taxon>
        <taxon>metagenomes</taxon>
        <taxon>ecological metagenomes</taxon>
    </lineage>
</organism>
<dbReference type="GO" id="GO:0004491">
    <property type="term" value="F:methylmalonate-semialdehyde dehydrogenase (acylating, NAD) activity"/>
    <property type="evidence" value="ECO:0007669"/>
    <property type="project" value="UniProtKB-EC"/>
</dbReference>
<accession>A0A381PQ38</accession>
<keyword evidence="3" id="KW-0520">NAD</keyword>
<sequence>MNKKNSFRAVDNWINGKICSSTSDTHGPIFDPSTGQQIASVGMSSETDAADAVSAASAAFHAWSSTPVLKRARVMFNLKSLIERDRQEIASIITQEHGKVLHDADGSIQRGLEVVEFACGIPHLIKGDFNEQVGTGVDTYSMRQPMGVCVGITPFNFPAMVPLWMFPIAIACGNTFVLKPSEKDPSCALKWAELLKEAGLPDGVFNVLQGDHVAVNALLNDERVEAVSFVGSTPIAEHVYKTASENGKRVQALGGAKNHMVVLPDADMDQAANALIGAAYGSAGERCMAISAVVAVGDAAEPLLEKLLPKINSLKIGPGTDNNNDMGPLITAEHCKKVKSYIDLGETEGAKVVVDGRDHDITKSSGYFLGPSLLDHATQDMRVYQEEIFGPVLTMSRVKTFNDAINFVNAHQYGNGTAIFTRNGGAAREFASNIQVGMVGINIPIPVPMAFHSFGGWKRSLFGGGGVYGMEGVRFYTRLKTVTSRWPGDTQSGAEFSMPTM</sequence>
<gene>
    <name evidence="5" type="ORF">METZ01_LOCUS22010</name>
</gene>
<proteinExistence type="predicted"/>
<dbReference type="GO" id="GO:0006210">
    <property type="term" value="P:thymine catabolic process"/>
    <property type="evidence" value="ECO:0007669"/>
    <property type="project" value="TreeGrafter"/>
</dbReference>
<dbReference type="PROSITE" id="PS00070">
    <property type="entry name" value="ALDEHYDE_DEHYDR_CYS"/>
    <property type="match status" value="1"/>
</dbReference>
<dbReference type="NCBIfam" id="TIGR01722">
    <property type="entry name" value="MMSDH"/>
    <property type="match status" value="1"/>
</dbReference>
<dbReference type="Pfam" id="PF00171">
    <property type="entry name" value="Aldedh"/>
    <property type="match status" value="1"/>
</dbReference>
<dbReference type="SUPFAM" id="SSF53720">
    <property type="entry name" value="ALDH-like"/>
    <property type="match status" value="1"/>
</dbReference>
<dbReference type="AlphaFoldDB" id="A0A381PQ38"/>
<dbReference type="CDD" id="cd07085">
    <property type="entry name" value="ALDH_F6_MMSDH"/>
    <property type="match status" value="1"/>
</dbReference>
<dbReference type="FunFam" id="3.40.309.10:FF:000002">
    <property type="entry name" value="Methylmalonate-semialdehyde dehydrogenase (Acylating)"/>
    <property type="match status" value="1"/>
</dbReference>
<keyword evidence="2" id="KW-0560">Oxidoreductase</keyword>
<dbReference type="InterPro" id="IPR015590">
    <property type="entry name" value="Aldehyde_DH_dom"/>
</dbReference>
<evidence type="ECO:0000259" key="4">
    <source>
        <dbReference type="Pfam" id="PF00171"/>
    </source>
</evidence>
<dbReference type="InterPro" id="IPR010061">
    <property type="entry name" value="MeMal-semiAld_DH"/>
</dbReference>
<dbReference type="Gene3D" id="3.40.309.10">
    <property type="entry name" value="Aldehyde Dehydrogenase, Chain A, domain 2"/>
    <property type="match status" value="1"/>
</dbReference>
<feature type="domain" description="Aldehyde dehydrogenase" evidence="4">
    <location>
        <begin position="22"/>
        <end position="482"/>
    </location>
</feature>
<dbReference type="InterPro" id="IPR016162">
    <property type="entry name" value="Ald_DH_N"/>
</dbReference>
<evidence type="ECO:0000256" key="3">
    <source>
        <dbReference type="ARBA" id="ARBA00023027"/>
    </source>
</evidence>
<dbReference type="PANTHER" id="PTHR43866">
    <property type="entry name" value="MALONATE-SEMIALDEHYDE DEHYDROGENASE"/>
    <property type="match status" value="1"/>
</dbReference>
<dbReference type="PANTHER" id="PTHR43866:SF4">
    <property type="entry name" value="MALONATE-SEMIALDEHYDE DEHYDROGENASE"/>
    <property type="match status" value="1"/>
</dbReference>
<dbReference type="InterPro" id="IPR016160">
    <property type="entry name" value="Ald_DH_CS_CYS"/>
</dbReference>